<gene>
    <name evidence="2" type="ORF">HPULCUR_009485</name>
</gene>
<comment type="caution">
    <text evidence="2">The sequence shown here is derived from an EMBL/GenBank/DDBJ whole genome shotgun (WGS) entry which is preliminary data.</text>
</comment>
<keyword evidence="3" id="KW-1185">Reference proteome</keyword>
<evidence type="ECO:0000256" key="1">
    <source>
        <dbReference type="SAM" id="MobiDB-lite"/>
    </source>
</evidence>
<dbReference type="Proteomes" id="UP001476247">
    <property type="component" value="Unassembled WGS sequence"/>
</dbReference>
<feature type="region of interest" description="Disordered" evidence="1">
    <location>
        <begin position="152"/>
        <end position="173"/>
    </location>
</feature>
<reference evidence="2 3" key="1">
    <citation type="submission" date="2024-04" db="EMBL/GenBank/DDBJ databases">
        <title>genome sequences of Mucor flavus KT1a and Helicostylum pulchrum KT1b strains isolation_sourced from the surface of a dry-aged beef.</title>
        <authorList>
            <person name="Toyotome T."/>
            <person name="Hosono M."/>
            <person name="Torimaru M."/>
            <person name="Fukuda K."/>
            <person name="Mikami N."/>
        </authorList>
    </citation>
    <scope>NUCLEOTIDE SEQUENCE [LARGE SCALE GENOMIC DNA]</scope>
    <source>
        <strain evidence="2 3">KT1b</strain>
    </source>
</reference>
<organism evidence="2 3">
    <name type="scientific">Helicostylum pulchrum</name>
    <dbReference type="NCBI Taxonomy" id="562976"/>
    <lineage>
        <taxon>Eukaryota</taxon>
        <taxon>Fungi</taxon>
        <taxon>Fungi incertae sedis</taxon>
        <taxon>Mucoromycota</taxon>
        <taxon>Mucoromycotina</taxon>
        <taxon>Mucoromycetes</taxon>
        <taxon>Mucorales</taxon>
        <taxon>Mucorineae</taxon>
        <taxon>Mucoraceae</taxon>
        <taxon>Helicostylum</taxon>
    </lineage>
</organism>
<dbReference type="EMBL" id="BAABUJ010000031">
    <property type="protein sequence ID" value="GAA5804000.1"/>
    <property type="molecule type" value="Genomic_DNA"/>
</dbReference>
<name>A0ABP9YAJ8_9FUNG</name>
<evidence type="ECO:0000313" key="3">
    <source>
        <dbReference type="Proteomes" id="UP001476247"/>
    </source>
</evidence>
<sequence length="285" mass="32187">MSKLDCQYDYLHTASVHYIHNSTNTSSVIDDEEQEKKSQLIQQATNRLRQKLLETKYETLLSQIVEIQSKLDIIKLEATISLQSIDSNHLNHFEKRLENHKFDLENIVVEKAATTNTPSLSLSSILSLNEDDYFVSIGQKKKKKRRRAARIIKQNEQLSSSSSSSSSASSSVSVSSDIGRNELIVLHSIHDSNNNGPINSCCSLLDKRNALDDTLSFLNDLGSDDGGFRQDIIDLLDRPTVHINKPYFKNNPFSSLLLISWKWIRFALIMTLAILINIKQGPSIL</sequence>
<evidence type="ECO:0000313" key="2">
    <source>
        <dbReference type="EMBL" id="GAA5804000.1"/>
    </source>
</evidence>
<accession>A0ABP9YAJ8</accession>
<proteinExistence type="predicted"/>
<protein>
    <submittedName>
        <fullName evidence="2">Uncharacterized protein</fullName>
    </submittedName>
</protein>
<feature type="compositionally biased region" description="Low complexity" evidence="1">
    <location>
        <begin position="159"/>
        <end position="173"/>
    </location>
</feature>